<dbReference type="PRINTS" id="PR00354">
    <property type="entry name" value="7FE8SFRDOXIN"/>
</dbReference>
<dbReference type="PANTHER" id="PTHR42859">
    <property type="entry name" value="OXIDOREDUCTASE"/>
    <property type="match status" value="1"/>
</dbReference>
<comment type="function">
    <text evidence="8">Ferredoxins are iron-sulfur proteins that transfer electrons in a wide variety of metabolic reactions.</text>
</comment>
<evidence type="ECO:0000256" key="3">
    <source>
        <dbReference type="ARBA" id="ARBA00022485"/>
    </source>
</evidence>
<evidence type="ECO:0000256" key="9">
    <source>
        <dbReference type="SAM" id="MobiDB-lite"/>
    </source>
</evidence>
<feature type="domain" description="4Fe-4S ferredoxin-type" evidence="10">
    <location>
        <begin position="31"/>
        <end position="60"/>
    </location>
</feature>
<dbReference type="Pfam" id="PF12838">
    <property type="entry name" value="Fer4_7"/>
    <property type="match status" value="1"/>
</dbReference>
<name>A0A1H4YKP2_STRMJ</name>
<dbReference type="PROSITE" id="PS00198">
    <property type="entry name" value="4FE4S_FER_1"/>
    <property type="match status" value="1"/>
</dbReference>
<dbReference type="PROSITE" id="PS51379">
    <property type="entry name" value="4FE4S_FER_2"/>
    <property type="match status" value="1"/>
</dbReference>
<gene>
    <name evidence="11" type="ORF">SAMN04490356_7325</name>
</gene>
<evidence type="ECO:0000313" key="11">
    <source>
        <dbReference type="EMBL" id="SED18519.1"/>
    </source>
</evidence>
<keyword evidence="2 8" id="KW-0813">Transport</keyword>
<dbReference type="AlphaFoldDB" id="A0A1H4YKP2"/>
<keyword evidence="6 8" id="KW-0408">Iron</keyword>
<dbReference type="InterPro" id="IPR017900">
    <property type="entry name" value="4Fe4S_Fe_S_CS"/>
</dbReference>
<evidence type="ECO:0000313" key="12">
    <source>
        <dbReference type="Proteomes" id="UP000198609"/>
    </source>
</evidence>
<proteinExistence type="predicted"/>
<keyword evidence="5 8" id="KW-0249">Electron transport</keyword>
<comment type="cofactor">
    <cofactor evidence="8">
        <name>[3Fe-4S] cluster</name>
        <dbReference type="ChEBI" id="CHEBI:21137"/>
    </cofactor>
    <text evidence="8">Binds 1 [3Fe-4S] cluster.</text>
</comment>
<dbReference type="Gene3D" id="3.30.70.20">
    <property type="match status" value="1"/>
</dbReference>
<evidence type="ECO:0000256" key="2">
    <source>
        <dbReference type="ARBA" id="ARBA00022448"/>
    </source>
</evidence>
<dbReference type="GO" id="GO:0046872">
    <property type="term" value="F:metal ion binding"/>
    <property type="evidence" value="ECO:0007669"/>
    <property type="project" value="UniProtKB-UniRule"/>
</dbReference>
<feature type="region of interest" description="Disordered" evidence="9">
    <location>
        <begin position="83"/>
        <end position="122"/>
    </location>
</feature>
<dbReference type="InterPro" id="IPR000813">
    <property type="entry name" value="7Fe_ferredoxin"/>
</dbReference>
<evidence type="ECO:0000256" key="4">
    <source>
        <dbReference type="ARBA" id="ARBA00022723"/>
    </source>
</evidence>
<dbReference type="EMBL" id="FNST01000002">
    <property type="protein sequence ID" value="SED18519.1"/>
    <property type="molecule type" value="Genomic_DNA"/>
</dbReference>
<dbReference type="Proteomes" id="UP000198609">
    <property type="component" value="Unassembled WGS sequence"/>
</dbReference>
<protein>
    <recommendedName>
        <fullName evidence="8">Ferredoxin</fullName>
    </recommendedName>
</protein>
<evidence type="ECO:0000256" key="7">
    <source>
        <dbReference type="ARBA" id="ARBA00023014"/>
    </source>
</evidence>
<keyword evidence="7 8" id="KW-0411">Iron-sulfur</keyword>
<organism evidence="11 12">
    <name type="scientific">Streptomyces melanosporofaciens</name>
    <dbReference type="NCBI Taxonomy" id="67327"/>
    <lineage>
        <taxon>Bacteria</taxon>
        <taxon>Bacillati</taxon>
        <taxon>Actinomycetota</taxon>
        <taxon>Actinomycetes</taxon>
        <taxon>Kitasatosporales</taxon>
        <taxon>Streptomycetaceae</taxon>
        <taxon>Streptomyces</taxon>
        <taxon>Streptomyces violaceusniger group</taxon>
    </lineage>
</organism>
<dbReference type="PANTHER" id="PTHR42859:SF2">
    <property type="entry name" value="FERREDOXIN"/>
    <property type="match status" value="1"/>
</dbReference>
<dbReference type="SUPFAM" id="SSF54862">
    <property type="entry name" value="4Fe-4S ferredoxins"/>
    <property type="match status" value="1"/>
</dbReference>
<keyword evidence="4 8" id="KW-0479">Metal-binding</keyword>
<evidence type="ECO:0000259" key="10">
    <source>
        <dbReference type="PROSITE" id="PS51379"/>
    </source>
</evidence>
<keyword evidence="8" id="KW-0003">3Fe-4S</keyword>
<sequence>MAYVIGASCVDIMDRSCVEECPVDCIYEGERKLYINPVECIDCGACEVACPEQAITVDRKADPEHRADNRRFFEEVLPGRDAPLGTPVAPGRSARWAPTPPWWGAAERTGRGAAAGGPRRIPTTHTIPARHKNLYIVHPQN</sequence>
<keyword evidence="3 8" id="KW-0004">4Fe-4S</keyword>
<accession>A0A1H4YKP2</accession>
<keyword evidence="12" id="KW-1185">Reference proteome</keyword>
<reference evidence="12" key="1">
    <citation type="submission" date="2016-10" db="EMBL/GenBank/DDBJ databases">
        <authorList>
            <person name="Varghese N."/>
            <person name="Submissions S."/>
        </authorList>
    </citation>
    <scope>NUCLEOTIDE SEQUENCE [LARGE SCALE GENOMIC DNA]</scope>
    <source>
        <strain evidence="12">DSM 40318</strain>
    </source>
</reference>
<evidence type="ECO:0000256" key="6">
    <source>
        <dbReference type="ARBA" id="ARBA00023004"/>
    </source>
</evidence>
<evidence type="ECO:0000256" key="1">
    <source>
        <dbReference type="ARBA" id="ARBA00001966"/>
    </source>
</evidence>
<dbReference type="GO" id="GO:0051538">
    <property type="term" value="F:3 iron, 4 sulfur cluster binding"/>
    <property type="evidence" value="ECO:0007669"/>
    <property type="project" value="UniProtKB-UniRule"/>
</dbReference>
<dbReference type="InterPro" id="IPR017896">
    <property type="entry name" value="4Fe4S_Fe-S-bd"/>
</dbReference>
<comment type="cofactor">
    <cofactor evidence="1 8">
        <name>[4Fe-4S] cluster</name>
        <dbReference type="ChEBI" id="CHEBI:49883"/>
    </cofactor>
</comment>
<dbReference type="GO" id="GO:0009055">
    <property type="term" value="F:electron transfer activity"/>
    <property type="evidence" value="ECO:0007669"/>
    <property type="project" value="UniProtKB-UniRule"/>
</dbReference>
<evidence type="ECO:0000256" key="8">
    <source>
        <dbReference type="RuleBase" id="RU365098"/>
    </source>
</evidence>
<dbReference type="GO" id="GO:0051539">
    <property type="term" value="F:4 iron, 4 sulfur cluster binding"/>
    <property type="evidence" value="ECO:0007669"/>
    <property type="project" value="UniProtKB-UniRule"/>
</dbReference>
<dbReference type="InterPro" id="IPR050294">
    <property type="entry name" value="RnfB_subfamily"/>
</dbReference>
<evidence type="ECO:0000256" key="5">
    <source>
        <dbReference type="ARBA" id="ARBA00022982"/>
    </source>
</evidence>